<evidence type="ECO:0000256" key="2">
    <source>
        <dbReference type="ARBA" id="ARBA00011643"/>
    </source>
</evidence>
<evidence type="ECO:0000256" key="5">
    <source>
        <dbReference type="PIRSR" id="PIRSR602678-1"/>
    </source>
</evidence>
<dbReference type="Gene3D" id="3.40.1390.30">
    <property type="entry name" value="NIF3 (NGG1p interacting factor 3)-like"/>
    <property type="match status" value="2"/>
</dbReference>
<reference evidence="6 7" key="1">
    <citation type="journal article" date="2016" name="Int. J. Syst. Evol. Microbiol.">
        <title>Paraphotobacterium marinum gen. nov., sp. nov., a member of the family Vibrionaceae, isolated from surface seawater.</title>
        <authorList>
            <person name="Huang Z."/>
            <person name="Dong C."/>
            <person name="Shao Z."/>
        </authorList>
    </citation>
    <scope>NUCLEOTIDE SEQUENCE [LARGE SCALE GENOMIC DNA]</scope>
    <source>
        <strain evidence="6 7">NSCS20N07D</strain>
    </source>
</reference>
<protein>
    <recommendedName>
        <fullName evidence="3">GTP cyclohydrolase 1 type 2 homolog</fullName>
    </recommendedName>
</protein>
<feature type="binding site" evidence="5">
    <location>
        <position position="218"/>
    </location>
    <ligand>
        <name>a divalent metal cation</name>
        <dbReference type="ChEBI" id="CHEBI:60240"/>
        <label>1</label>
    </ligand>
</feature>
<sequence length="250" mass="28220">MNNFNLEKILNEFLDIKNIKDYCPNGLQVQGRSDIKNIILGVTACEDLIDVAIREKADALIVHHGYFWKNESSVITKMKYHRISKLIKNDINLFAYHLPLDISKHVGNNVEFAKSLNLIINGPLPDNNVILSACTETPENIEQFVKRLNFLLDRDALLISPDNKSKQISKVAICTGGGQDFIDLAADNEFDLFISGEISERTYHIAKERNIYYCAAGHHATETFGVNSLSTWLQSNLKLNAKFVDIKNPV</sequence>
<feature type="binding site" evidence="5">
    <location>
        <position position="101"/>
    </location>
    <ligand>
        <name>a divalent metal cation</name>
        <dbReference type="ChEBI" id="CHEBI:60240"/>
        <label>1</label>
    </ligand>
</feature>
<dbReference type="Proteomes" id="UP000242175">
    <property type="component" value="Chromosome large"/>
</dbReference>
<dbReference type="EMBL" id="CP022355">
    <property type="protein sequence ID" value="ASK78541.1"/>
    <property type="molecule type" value="Genomic_DNA"/>
</dbReference>
<dbReference type="GO" id="GO:0046872">
    <property type="term" value="F:metal ion binding"/>
    <property type="evidence" value="ECO:0007669"/>
    <property type="project" value="UniProtKB-KW"/>
</dbReference>
<dbReference type="SUPFAM" id="SSF102705">
    <property type="entry name" value="NIF3 (NGG1p interacting factor 3)-like"/>
    <property type="match status" value="1"/>
</dbReference>
<dbReference type="PANTHER" id="PTHR13799">
    <property type="entry name" value="NGG1 INTERACTING FACTOR 3"/>
    <property type="match status" value="1"/>
</dbReference>
<dbReference type="PANTHER" id="PTHR13799:SF14">
    <property type="entry name" value="GTP CYCLOHYDROLASE 1 TYPE 2 HOMOLOG"/>
    <property type="match status" value="1"/>
</dbReference>
<dbReference type="Pfam" id="PF01784">
    <property type="entry name" value="DUF34_NIF3"/>
    <property type="match status" value="1"/>
</dbReference>
<proteinExistence type="inferred from homology"/>
<accession>A0A220VE26</accession>
<dbReference type="OrthoDB" id="9800881at2"/>
<dbReference type="FunFam" id="3.40.1390.30:FF:000001">
    <property type="entry name" value="GTP cyclohydrolase 1 type 2"/>
    <property type="match status" value="1"/>
</dbReference>
<dbReference type="InterPro" id="IPR036069">
    <property type="entry name" value="DUF34/NIF3_sf"/>
</dbReference>
<dbReference type="RefSeq" id="WP_089073449.1">
    <property type="nucleotide sequence ID" value="NZ_CBCSAM010000001.1"/>
</dbReference>
<name>A0A220VE26_9GAMM</name>
<keyword evidence="4 5" id="KW-0479">Metal-binding</keyword>
<keyword evidence="7" id="KW-1185">Reference proteome</keyword>
<dbReference type="KEGG" id="pmai:CF386_05735"/>
<evidence type="ECO:0000256" key="1">
    <source>
        <dbReference type="ARBA" id="ARBA00006964"/>
    </source>
</evidence>
<dbReference type="GO" id="GO:0005737">
    <property type="term" value="C:cytoplasm"/>
    <property type="evidence" value="ECO:0007669"/>
    <property type="project" value="TreeGrafter"/>
</dbReference>
<evidence type="ECO:0000313" key="6">
    <source>
        <dbReference type="EMBL" id="ASK78541.1"/>
    </source>
</evidence>
<comment type="similarity">
    <text evidence="1">Belongs to the GTP cyclohydrolase I type 2/NIF3 family.</text>
</comment>
<evidence type="ECO:0000256" key="4">
    <source>
        <dbReference type="ARBA" id="ARBA00022723"/>
    </source>
</evidence>
<dbReference type="NCBIfam" id="TIGR00486">
    <property type="entry name" value="YbgI_SA1388"/>
    <property type="match status" value="1"/>
</dbReference>
<feature type="binding site" evidence="5">
    <location>
        <position position="63"/>
    </location>
    <ligand>
        <name>a divalent metal cation</name>
        <dbReference type="ChEBI" id="CHEBI:60240"/>
        <label>1</label>
    </ligand>
</feature>
<feature type="binding site" evidence="5">
    <location>
        <position position="64"/>
    </location>
    <ligand>
        <name>a divalent metal cation</name>
        <dbReference type="ChEBI" id="CHEBI:60240"/>
        <label>2</label>
    </ligand>
</feature>
<dbReference type="AlphaFoldDB" id="A0A220VE26"/>
<comment type="subunit">
    <text evidence="2">Homohexamer.</text>
</comment>
<evidence type="ECO:0000256" key="3">
    <source>
        <dbReference type="ARBA" id="ARBA00022112"/>
    </source>
</evidence>
<dbReference type="InterPro" id="IPR002678">
    <property type="entry name" value="DUF34/NIF3"/>
</dbReference>
<organism evidence="6 7">
    <name type="scientific">Paraphotobacterium marinum</name>
    <dbReference type="NCBI Taxonomy" id="1755811"/>
    <lineage>
        <taxon>Bacteria</taxon>
        <taxon>Pseudomonadati</taxon>
        <taxon>Pseudomonadota</taxon>
        <taxon>Gammaproteobacteria</taxon>
        <taxon>Vibrionales</taxon>
        <taxon>Vibrionaceae</taxon>
        <taxon>Paraphotobacterium</taxon>
    </lineage>
</organism>
<gene>
    <name evidence="6" type="ORF">CF386_05735</name>
</gene>
<feature type="binding site" evidence="5">
    <location>
        <position position="222"/>
    </location>
    <ligand>
        <name>a divalent metal cation</name>
        <dbReference type="ChEBI" id="CHEBI:60240"/>
        <label>1</label>
    </ligand>
</feature>
<evidence type="ECO:0000313" key="7">
    <source>
        <dbReference type="Proteomes" id="UP000242175"/>
    </source>
</evidence>